<dbReference type="Proteomes" id="UP001279553">
    <property type="component" value="Unassembled WGS sequence"/>
</dbReference>
<feature type="transmembrane region" description="Helical" evidence="7">
    <location>
        <begin position="392"/>
        <end position="412"/>
    </location>
</feature>
<comment type="caution">
    <text evidence="10">The sequence shown here is derived from an EMBL/GenBank/DDBJ whole genome shotgun (WGS) entry which is preliminary data.</text>
</comment>
<evidence type="ECO:0000256" key="1">
    <source>
        <dbReference type="ARBA" id="ARBA00004651"/>
    </source>
</evidence>
<name>A0AAW9DJL1_ACIAO</name>
<feature type="transmembrane region" description="Helical" evidence="7">
    <location>
        <begin position="453"/>
        <end position="472"/>
    </location>
</feature>
<evidence type="ECO:0000256" key="7">
    <source>
        <dbReference type="SAM" id="Phobius"/>
    </source>
</evidence>
<accession>A0AAW9DJL1</accession>
<dbReference type="InterPro" id="IPR036938">
    <property type="entry name" value="PAP2/HPO_sf"/>
</dbReference>
<dbReference type="InterPro" id="IPR032818">
    <property type="entry name" value="DedA-like"/>
</dbReference>
<dbReference type="InterPro" id="IPR032816">
    <property type="entry name" value="VTT_dom"/>
</dbReference>
<dbReference type="Pfam" id="PF09335">
    <property type="entry name" value="VTT_dom"/>
    <property type="match status" value="1"/>
</dbReference>
<evidence type="ECO:0000256" key="5">
    <source>
        <dbReference type="ARBA" id="ARBA00022989"/>
    </source>
</evidence>
<feature type="transmembrane region" description="Helical" evidence="7">
    <location>
        <begin position="60"/>
        <end position="81"/>
    </location>
</feature>
<evidence type="ECO:0000313" key="11">
    <source>
        <dbReference type="Proteomes" id="UP001279553"/>
    </source>
</evidence>
<dbReference type="EMBL" id="JAWXYB010000001">
    <property type="protein sequence ID" value="MDX5929189.1"/>
    <property type="molecule type" value="Genomic_DNA"/>
</dbReference>
<feature type="transmembrane region" description="Helical" evidence="7">
    <location>
        <begin position="180"/>
        <end position="199"/>
    </location>
</feature>
<feature type="transmembrane region" description="Helical" evidence="7">
    <location>
        <begin position="279"/>
        <end position="295"/>
    </location>
</feature>
<dbReference type="RefSeq" id="WP_319612329.1">
    <property type="nucleotide sequence ID" value="NZ_JAWXYB010000001.1"/>
</dbReference>
<evidence type="ECO:0000259" key="9">
    <source>
        <dbReference type="Pfam" id="PF14067"/>
    </source>
</evidence>
<evidence type="ECO:0000256" key="4">
    <source>
        <dbReference type="ARBA" id="ARBA00022692"/>
    </source>
</evidence>
<feature type="transmembrane region" description="Helical" evidence="7">
    <location>
        <begin position="326"/>
        <end position="348"/>
    </location>
</feature>
<sequence>MISHWVQSVVDFARAHTLLAYGLAFLLTGAEAFPIVGALVPGTAVIIALGALVPAGALRFWPLVAFATTGAIAGDGFSYWLGHRYKLEAANHWPLRGHPSLIERGEAFFRRYGGKAILVARFTPGVRAVVPLVAGITGMPAVRFYTLNIISAVLWAPAHVVMGVLIGASLTILGAVAGRLEALIVGFFVVLLLIIWLTPRAIGWLVRLMNHLRGPALTWARSRDSWFRRKIVSLLDPDTTEIPGLVALGGVLIGSTWLFFGVMQDLISGDPLVRADRSLLHLLLSMHVGWVTQLAAAVTEIGSGTGALAATGAALIWLGRRKAWRAMVYTVSTILGAVLFSAGLNLLLGHSKSLLLNTGQRTSILPGIHLAAFAALLGFLTIVMCRELTTRYRVLISIITITFLVALAFSRLYLGTEYLSITLESIAFGAAWATLLSIAYLARKAEVVRPVGLGCTTAIVFVVVGMVNIRVFHDTDMRRFSLQTQTQTMSLTQWRHGGWTHLPRRRLALFGEFDQPFTVQWVGSTAAIRSELHAHGWTLAPQWTFKSMLQFLAPHVNLALLPVLPRLASGRTDGLVMVRPSGAARSGNRIVLRLWRSNIDISQPDGKISWLWDGTIVVEHVQRLFSTLNTPVDTHNLNKPLRQLASAIPESLIVRRSYTSTTWRWNGDTLLGSSNHH</sequence>
<gene>
    <name evidence="10" type="ORF">SIL87_00190</name>
</gene>
<evidence type="ECO:0000256" key="2">
    <source>
        <dbReference type="ARBA" id="ARBA00010792"/>
    </source>
</evidence>
<organism evidence="10 11">
    <name type="scientific">Acidiphilium acidophilum</name>
    <name type="common">Thiobacillus acidophilus</name>
    <dbReference type="NCBI Taxonomy" id="76588"/>
    <lineage>
        <taxon>Bacteria</taxon>
        <taxon>Pseudomonadati</taxon>
        <taxon>Pseudomonadota</taxon>
        <taxon>Alphaproteobacteria</taxon>
        <taxon>Acetobacterales</taxon>
        <taxon>Acidocellaceae</taxon>
        <taxon>Acidiphilium</taxon>
    </lineage>
</organism>
<comment type="subcellular location">
    <subcellularLocation>
        <location evidence="1">Cell membrane</location>
        <topology evidence="1">Multi-pass membrane protein</topology>
    </subcellularLocation>
</comment>
<dbReference type="InterPro" id="IPR025902">
    <property type="entry name" value="LssY-like-C_dom"/>
</dbReference>
<keyword evidence="4 7" id="KW-0812">Transmembrane</keyword>
<dbReference type="PANTHER" id="PTHR30353">
    <property type="entry name" value="INNER MEMBRANE PROTEIN DEDA-RELATED"/>
    <property type="match status" value="1"/>
</dbReference>
<feature type="transmembrane region" description="Helical" evidence="7">
    <location>
        <begin position="301"/>
        <end position="319"/>
    </location>
</feature>
<keyword evidence="6 7" id="KW-0472">Membrane</keyword>
<feature type="transmembrane region" description="Helical" evidence="7">
    <location>
        <begin position="32"/>
        <end position="53"/>
    </location>
</feature>
<dbReference type="GO" id="GO:0005886">
    <property type="term" value="C:plasma membrane"/>
    <property type="evidence" value="ECO:0007669"/>
    <property type="project" value="UniProtKB-SubCell"/>
</dbReference>
<feature type="transmembrane region" description="Helical" evidence="7">
    <location>
        <begin position="149"/>
        <end position="173"/>
    </location>
</feature>
<dbReference type="PANTHER" id="PTHR30353:SF15">
    <property type="entry name" value="INNER MEMBRANE PROTEIN YABI"/>
    <property type="match status" value="1"/>
</dbReference>
<keyword evidence="5 7" id="KW-1133">Transmembrane helix</keyword>
<protein>
    <submittedName>
        <fullName evidence="10">VTT domain-containing protein</fullName>
    </submittedName>
</protein>
<evidence type="ECO:0000259" key="8">
    <source>
        <dbReference type="Pfam" id="PF09335"/>
    </source>
</evidence>
<evidence type="ECO:0000256" key="3">
    <source>
        <dbReference type="ARBA" id="ARBA00022475"/>
    </source>
</evidence>
<feature type="transmembrane region" description="Helical" evidence="7">
    <location>
        <begin position="242"/>
        <end position="267"/>
    </location>
</feature>
<dbReference type="SUPFAM" id="SSF48317">
    <property type="entry name" value="Acid phosphatase/Vanadium-dependent haloperoxidase"/>
    <property type="match status" value="1"/>
</dbReference>
<evidence type="ECO:0000256" key="6">
    <source>
        <dbReference type="ARBA" id="ARBA00023136"/>
    </source>
</evidence>
<keyword evidence="3" id="KW-1003">Cell membrane</keyword>
<keyword evidence="11" id="KW-1185">Reference proteome</keyword>
<dbReference type="Pfam" id="PF14067">
    <property type="entry name" value="LssY_C"/>
    <property type="match status" value="1"/>
</dbReference>
<feature type="transmembrane region" description="Helical" evidence="7">
    <location>
        <begin position="418"/>
        <end position="441"/>
    </location>
</feature>
<feature type="domain" description="LssY-like C-terminal" evidence="9">
    <location>
        <begin position="499"/>
        <end position="615"/>
    </location>
</feature>
<dbReference type="AlphaFoldDB" id="A0AAW9DJL1"/>
<comment type="similarity">
    <text evidence="2">Belongs to the DedA family.</text>
</comment>
<reference evidence="10 11" key="1">
    <citation type="submission" date="2023-11" db="EMBL/GenBank/DDBJ databases">
        <title>MicrobeMod: A computational toolkit for identifying prokaryotic methylation and restriction-modification with nanopore sequencing.</title>
        <authorList>
            <person name="Crits-Christoph A."/>
            <person name="Kang S.C."/>
            <person name="Lee H."/>
            <person name="Ostrov N."/>
        </authorList>
    </citation>
    <scope>NUCLEOTIDE SEQUENCE [LARGE SCALE GENOMIC DNA]</scope>
    <source>
        <strain evidence="10 11">DSMZ 700</strain>
    </source>
</reference>
<feature type="transmembrane region" description="Helical" evidence="7">
    <location>
        <begin position="368"/>
        <end position="385"/>
    </location>
</feature>
<evidence type="ECO:0000313" key="10">
    <source>
        <dbReference type="EMBL" id="MDX5929189.1"/>
    </source>
</evidence>
<proteinExistence type="inferred from homology"/>
<feature type="domain" description="VTT" evidence="8">
    <location>
        <begin position="40"/>
        <end position="164"/>
    </location>
</feature>